<gene>
    <name evidence="2" type="ORF">HDF22_003080</name>
    <name evidence="1" type="ORF">HDF23_002403</name>
</gene>
<protein>
    <submittedName>
        <fullName evidence="2">Starvation-inducible outer membrane lipoprotein</fullName>
    </submittedName>
</protein>
<dbReference type="PROSITE" id="PS51257">
    <property type="entry name" value="PROKAR_LIPOPROTEIN"/>
    <property type="match status" value="1"/>
</dbReference>
<evidence type="ECO:0000313" key="1">
    <source>
        <dbReference type="EMBL" id="MBB6109654.1"/>
    </source>
</evidence>
<accession>A0A1N6Y872</accession>
<evidence type="ECO:0000313" key="3">
    <source>
        <dbReference type="Proteomes" id="UP000541583"/>
    </source>
</evidence>
<dbReference type="EMBL" id="JACHCB010000005">
    <property type="protein sequence ID" value="MBB6109654.1"/>
    <property type="molecule type" value="Genomic_DNA"/>
</dbReference>
<dbReference type="EMBL" id="JACHCA010000007">
    <property type="protein sequence ID" value="MBB6128957.1"/>
    <property type="molecule type" value="Genomic_DNA"/>
</dbReference>
<dbReference type="Proteomes" id="UP000548326">
    <property type="component" value="Unassembled WGS sequence"/>
</dbReference>
<sequence>MVSGKINKLFFPAILPILLLSCSKQPKVFESNCNDGIDFKKIAFTELVNHLKNYNGQYVEVTGKYVEGVEQSALLNDSLFADHSLKKALWVDFSQECPLYLTGTRVGLFEYNNGTFTQINKRFITIKGKINVRNTGHLNKYKGAIEKVSFIKL</sequence>
<keyword evidence="3" id="KW-1185">Reference proteome</keyword>
<dbReference type="RefSeq" id="WP_076373442.1">
    <property type="nucleotide sequence ID" value="NZ_FTMG01000005.1"/>
</dbReference>
<keyword evidence="2" id="KW-0449">Lipoprotein</keyword>
<evidence type="ECO:0000313" key="4">
    <source>
        <dbReference type="Proteomes" id="UP000548326"/>
    </source>
</evidence>
<dbReference type="AlphaFoldDB" id="A0A1N6Y872"/>
<name>A0A1N6Y872_9SPHI</name>
<comment type="caution">
    <text evidence="2">The sequence shown here is derived from an EMBL/GenBank/DDBJ whole genome shotgun (WGS) entry which is preliminary data.</text>
</comment>
<dbReference type="Proteomes" id="UP000541583">
    <property type="component" value="Unassembled WGS sequence"/>
</dbReference>
<organism evidence="2 4">
    <name type="scientific">Mucilaginibacter lappiensis</name>
    <dbReference type="NCBI Taxonomy" id="354630"/>
    <lineage>
        <taxon>Bacteria</taxon>
        <taxon>Pseudomonadati</taxon>
        <taxon>Bacteroidota</taxon>
        <taxon>Sphingobacteriia</taxon>
        <taxon>Sphingobacteriales</taxon>
        <taxon>Sphingobacteriaceae</taxon>
        <taxon>Mucilaginibacter</taxon>
    </lineage>
</organism>
<proteinExistence type="predicted"/>
<reference evidence="3 4" key="1">
    <citation type="submission" date="2020-08" db="EMBL/GenBank/DDBJ databases">
        <title>Genomic Encyclopedia of Type Strains, Phase IV (KMG-V): Genome sequencing to study the core and pangenomes of soil and plant-associated prokaryotes.</title>
        <authorList>
            <person name="Whitman W."/>
        </authorList>
    </citation>
    <scope>NUCLEOTIDE SEQUENCE [LARGE SCALE GENOMIC DNA]</scope>
    <source>
        <strain evidence="1 3">ANJLi2</strain>
        <strain evidence="2 4">MP601</strain>
    </source>
</reference>
<evidence type="ECO:0000313" key="2">
    <source>
        <dbReference type="EMBL" id="MBB6128957.1"/>
    </source>
</evidence>